<dbReference type="InterPro" id="IPR036397">
    <property type="entry name" value="RNaseH_sf"/>
</dbReference>
<gene>
    <name evidence="1" type="ORF">CINCED_3A021235</name>
</gene>
<keyword evidence="2" id="KW-1185">Reference proteome</keyword>
<evidence type="ECO:0000313" key="2">
    <source>
        <dbReference type="Proteomes" id="UP000325440"/>
    </source>
</evidence>
<reference evidence="1 2" key="1">
    <citation type="submission" date="2019-08" db="EMBL/GenBank/DDBJ databases">
        <authorList>
            <person name="Alioto T."/>
            <person name="Alioto T."/>
            <person name="Gomez Garrido J."/>
        </authorList>
    </citation>
    <scope>NUCLEOTIDE SEQUENCE [LARGE SCALE GENOMIC DNA]</scope>
</reference>
<dbReference type="EMBL" id="CABPRJ010001925">
    <property type="protein sequence ID" value="VVC41721.1"/>
    <property type="molecule type" value="Genomic_DNA"/>
</dbReference>
<dbReference type="AlphaFoldDB" id="A0A5E4NAA4"/>
<dbReference type="Proteomes" id="UP000325440">
    <property type="component" value="Unassembled WGS sequence"/>
</dbReference>
<accession>A0A5E4NAA4</accession>
<dbReference type="GO" id="GO:0003676">
    <property type="term" value="F:nucleic acid binding"/>
    <property type="evidence" value="ECO:0007669"/>
    <property type="project" value="InterPro"/>
</dbReference>
<dbReference type="Gene3D" id="3.30.420.10">
    <property type="entry name" value="Ribonuclease H-like superfamily/Ribonuclease H"/>
    <property type="match status" value="1"/>
</dbReference>
<name>A0A5E4NAA4_9HEMI</name>
<dbReference type="OrthoDB" id="6615336at2759"/>
<proteinExistence type="predicted"/>
<evidence type="ECO:0000313" key="1">
    <source>
        <dbReference type="EMBL" id="VVC41721.1"/>
    </source>
</evidence>
<organism evidence="1 2">
    <name type="scientific">Cinara cedri</name>
    <dbReference type="NCBI Taxonomy" id="506608"/>
    <lineage>
        <taxon>Eukaryota</taxon>
        <taxon>Metazoa</taxon>
        <taxon>Ecdysozoa</taxon>
        <taxon>Arthropoda</taxon>
        <taxon>Hexapoda</taxon>
        <taxon>Insecta</taxon>
        <taxon>Pterygota</taxon>
        <taxon>Neoptera</taxon>
        <taxon>Paraneoptera</taxon>
        <taxon>Hemiptera</taxon>
        <taxon>Sternorrhyncha</taxon>
        <taxon>Aphidomorpha</taxon>
        <taxon>Aphidoidea</taxon>
        <taxon>Aphididae</taxon>
        <taxon>Lachninae</taxon>
        <taxon>Cinara</taxon>
    </lineage>
</organism>
<protein>
    <submittedName>
        <fullName evidence="1">Uncharacterized protein</fullName>
    </submittedName>
</protein>
<sequence>MKTHRYENLEDIKRAVTSVLKNLTSEDFQECFYKWEERWTKCVRLGEEYCEGICA</sequence>